<evidence type="ECO:0000313" key="8">
    <source>
        <dbReference type="Proteomes" id="UP000325161"/>
    </source>
</evidence>
<keyword evidence="5" id="KW-0479">Metal-binding</keyword>
<dbReference type="Gene3D" id="3.40.50.10420">
    <property type="entry name" value="NagB/RpiA/CoA transferase-like"/>
    <property type="match status" value="1"/>
</dbReference>
<evidence type="ECO:0000256" key="4">
    <source>
        <dbReference type="PIRSR" id="PIRSR006806-1"/>
    </source>
</evidence>
<dbReference type="GO" id="GO:0005524">
    <property type="term" value="F:ATP binding"/>
    <property type="evidence" value="ECO:0007669"/>
    <property type="project" value="UniProtKB-KW"/>
</dbReference>
<organism evidence="7 8">
    <name type="scientific">Pigmentiphaga aceris</name>
    <dbReference type="NCBI Taxonomy" id="1940612"/>
    <lineage>
        <taxon>Bacteria</taxon>
        <taxon>Pseudomonadati</taxon>
        <taxon>Pseudomonadota</taxon>
        <taxon>Betaproteobacteria</taxon>
        <taxon>Burkholderiales</taxon>
        <taxon>Alcaligenaceae</taxon>
        <taxon>Pigmentiphaga</taxon>
    </lineage>
</organism>
<dbReference type="InterPro" id="IPR002698">
    <property type="entry name" value="FTHF_cligase"/>
</dbReference>
<dbReference type="AlphaFoldDB" id="A0A5C0AS29"/>
<dbReference type="PANTHER" id="PTHR23407:SF1">
    <property type="entry name" value="5-FORMYLTETRAHYDROFOLATE CYCLO-LIGASE"/>
    <property type="match status" value="1"/>
</dbReference>
<proteinExistence type="inferred from homology"/>
<comment type="cofactor">
    <cofactor evidence="5">
        <name>Mg(2+)</name>
        <dbReference type="ChEBI" id="CHEBI:18420"/>
    </cofactor>
</comment>
<feature type="binding site" evidence="4">
    <location>
        <begin position="173"/>
        <end position="181"/>
    </location>
    <ligand>
        <name>ATP</name>
        <dbReference type="ChEBI" id="CHEBI:30616"/>
    </ligand>
</feature>
<dbReference type="OrthoDB" id="9801938at2"/>
<evidence type="ECO:0000256" key="6">
    <source>
        <dbReference type="SAM" id="MobiDB-lite"/>
    </source>
</evidence>
<dbReference type="Proteomes" id="UP000325161">
    <property type="component" value="Chromosome"/>
</dbReference>
<dbReference type="EMBL" id="CP043046">
    <property type="protein sequence ID" value="QEI04815.1"/>
    <property type="molecule type" value="Genomic_DNA"/>
</dbReference>
<dbReference type="GO" id="GO:0009396">
    <property type="term" value="P:folic acid-containing compound biosynthetic process"/>
    <property type="evidence" value="ECO:0007669"/>
    <property type="project" value="TreeGrafter"/>
</dbReference>
<dbReference type="EC" id="6.3.3.2" evidence="5"/>
<dbReference type="InterPro" id="IPR037171">
    <property type="entry name" value="NagB/RpiA_transferase-like"/>
</dbReference>
<feature type="region of interest" description="Disordered" evidence="6">
    <location>
        <begin position="1"/>
        <end position="30"/>
    </location>
</feature>
<keyword evidence="5" id="KW-0460">Magnesium</keyword>
<dbReference type="GO" id="GO:0030272">
    <property type="term" value="F:5-formyltetrahydrofolate cyclo-ligase activity"/>
    <property type="evidence" value="ECO:0007669"/>
    <property type="project" value="UniProtKB-EC"/>
</dbReference>
<dbReference type="SUPFAM" id="SSF100950">
    <property type="entry name" value="NagB/RpiA/CoA transferase-like"/>
    <property type="match status" value="1"/>
</dbReference>
<dbReference type="NCBIfam" id="TIGR02727">
    <property type="entry name" value="MTHFS_bact"/>
    <property type="match status" value="1"/>
</dbReference>
<evidence type="ECO:0000256" key="3">
    <source>
        <dbReference type="ARBA" id="ARBA00022840"/>
    </source>
</evidence>
<dbReference type="GO" id="GO:0035999">
    <property type="term" value="P:tetrahydrofolate interconversion"/>
    <property type="evidence" value="ECO:0007669"/>
    <property type="project" value="TreeGrafter"/>
</dbReference>
<feature type="compositionally biased region" description="Low complexity" evidence="6">
    <location>
        <begin position="11"/>
        <end position="26"/>
    </location>
</feature>
<reference evidence="7 8" key="1">
    <citation type="submission" date="2019-08" db="EMBL/GenBank/DDBJ databases">
        <title>Amphibian skin-associated Pigmentiphaga: genome sequence and occurrence across geography and hosts.</title>
        <authorList>
            <person name="Bletz M.C."/>
            <person name="Bunk B."/>
            <person name="Sproeer C."/>
            <person name="Biwer P."/>
            <person name="Reiter S."/>
            <person name="Rabemananjara F.C.E."/>
            <person name="Schulz S."/>
            <person name="Overmann J."/>
            <person name="Vences M."/>
        </authorList>
    </citation>
    <scope>NUCLEOTIDE SEQUENCE [LARGE SCALE GENOMIC DNA]</scope>
    <source>
        <strain evidence="7 8">Mada1488</strain>
    </source>
</reference>
<keyword evidence="2 4" id="KW-0547">Nucleotide-binding</keyword>
<evidence type="ECO:0000256" key="5">
    <source>
        <dbReference type="RuleBase" id="RU361279"/>
    </source>
</evidence>
<comment type="catalytic activity">
    <reaction evidence="5">
        <text>(6S)-5-formyl-5,6,7,8-tetrahydrofolate + ATP = (6R)-5,10-methenyltetrahydrofolate + ADP + phosphate</text>
        <dbReference type="Rhea" id="RHEA:10488"/>
        <dbReference type="ChEBI" id="CHEBI:30616"/>
        <dbReference type="ChEBI" id="CHEBI:43474"/>
        <dbReference type="ChEBI" id="CHEBI:57455"/>
        <dbReference type="ChEBI" id="CHEBI:57457"/>
        <dbReference type="ChEBI" id="CHEBI:456216"/>
        <dbReference type="EC" id="6.3.3.2"/>
    </reaction>
</comment>
<dbReference type="InterPro" id="IPR024185">
    <property type="entry name" value="FTHF_cligase-like_sf"/>
</dbReference>
<feature type="binding site" evidence="4">
    <location>
        <position position="98"/>
    </location>
    <ligand>
        <name>substrate</name>
    </ligand>
</feature>
<dbReference type="PANTHER" id="PTHR23407">
    <property type="entry name" value="ATPASE INHIBITOR/5-FORMYLTETRAHYDROFOLATE CYCLO-LIGASE"/>
    <property type="match status" value="1"/>
</dbReference>
<comment type="similarity">
    <text evidence="1 5">Belongs to the 5-formyltetrahydrofolate cyclo-ligase family.</text>
</comment>
<gene>
    <name evidence="7" type="ORF">FXN63_02380</name>
</gene>
<dbReference type="KEGG" id="pacr:FXN63_02380"/>
<dbReference type="Pfam" id="PF01812">
    <property type="entry name" value="5-FTHF_cyc-lig"/>
    <property type="match status" value="1"/>
</dbReference>
<evidence type="ECO:0000256" key="1">
    <source>
        <dbReference type="ARBA" id="ARBA00010638"/>
    </source>
</evidence>
<protein>
    <recommendedName>
        <fullName evidence="5">5-formyltetrahydrofolate cyclo-ligase</fullName>
        <ecNumber evidence="5">6.3.3.2</ecNumber>
    </recommendedName>
</protein>
<name>A0A5C0AS29_9BURK</name>
<dbReference type="GO" id="GO:0046872">
    <property type="term" value="F:metal ion binding"/>
    <property type="evidence" value="ECO:0007669"/>
    <property type="project" value="UniProtKB-KW"/>
</dbReference>
<keyword evidence="8" id="KW-1185">Reference proteome</keyword>
<accession>A0A5C0AS29</accession>
<keyword evidence="7" id="KW-0436">Ligase</keyword>
<evidence type="ECO:0000313" key="7">
    <source>
        <dbReference type="EMBL" id="QEI04815.1"/>
    </source>
</evidence>
<keyword evidence="3 4" id="KW-0067">ATP-binding</keyword>
<sequence>MDHSKMEARIASGHSATGTGAAANAGSDDKGVADVGTAAALRPQLRAARTAMSEDQRAQANDRIADYLDDWAVQGLTRPMRKGSAQRVLAAFWPLGPEPDLRDWLMRQSADPELMLALPVVVERDAPLVFKRWWPGAPMRDGAYGIAEPDHDQIVTPDVMLLPALGFTAQADRIGYGGGYYDRTLAGFDVAGRKVQTIAVAYACGLLAEGTHVPAPHDRRVDAVLSETGWTPKMPV</sequence>
<dbReference type="PIRSF" id="PIRSF006806">
    <property type="entry name" value="FTHF_cligase"/>
    <property type="match status" value="1"/>
</dbReference>
<evidence type="ECO:0000256" key="2">
    <source>
        <dbReference type="ARBA" id="ARBA00022741"/>
    </source>
</evidence>